<protein>
    <recommendedName>
        <fullName evidence="1">HPt domain-containing protein</fullName>
    </recommendedName>
</protein>
<dbReference type="InterPro" id="IPR008207">
    <property type="entry name" value="Sig_transdc_His_kin_Hpt_dom"/>
</dbReference>
<organism evidence="2 3">
    <name type="scientific">Arthrobacter globiformis</name>
    <dbReference type="NCBI Taxonomy" id="1665"/>
    <lineage>
        <taxon>Bacteria</taxon>
        <taxon>Bacillati</taxon>
        <taxon>Actinomycetota</taxon>
        <taxon>Actinomycetes</taxon>
        <taxon>Micrococcales</taxon>
        <taxon>Micrococcaceae</taxon>
        <taxon>Arthrobacter</taxon>
    </lineage>
</organism>
<feature type="domain" description="HPt" evidence="1">
    <location>
        <begin position="46"/>
        <end position="112"/>
    </location>
</feature>
<dbReference type="Pfam" id="PF01627">
    <property type="entry name" value="Hpt"/>
    <property type="match status" value="1"/>
</dbReference>
<dbReference type="GO" id="GO:0000160">
    <property type="term" value="P:phosphorelay signal transduction system"/>
    <property type="evidence" value="ECO:0007669"/>
    <property type="project" value="InterPro"/>
</dbReference>
<proteinExistence type="predicted"/>
<name>A0A328HBZ6_ARTGO</name>
<reference evidence="2 3" key="1">
    <citation type="submission" date="2018-04" db="EMBL/GenBank/DDBJ databases">
        <title>Bacteria isolated from cave deposits of Manipur.</title>
        <authorList>
            <person name="Sahoo D."/>
            <person name="Sarangthem I."/>
            <person name="Nandeibam J."/>
        </authorList>
    </citation>
    <scope>NUCLEOTIDE SEQUENCE [LARGE SCALE GENOMIC DNA]</scope>
    <source>
        <strain evidence="3">mrc11</strain>
    </source>
</reference>
<dbReference type="OrthoDB" id="4942124at2"/>
<evidence type="ECO:0000259" key="1">
    <source>
        <dbReference type="Pfam" id="PF01627"/>
    </source>
</evidence>
<dbReference type="AlphaFoldDB" id="A0A328HBZ6"/>
<dbReference type="SUPFAM" id="SSF47226">
    <property type="entry name" value="Histidine-containing phosphotransfer domain, HPT domain"/>
    <property type="match status" value="1"/>
</dbReference>
<dbReference type="InterPro" id="IPR036641">
    <property type="entry name" value="HPT_dom_sf"/>
</dbReference>
<gene>
    <name evidence="2" type="ORF">DBZ45_18825</name>
</gene>
<dbReference type="Proteomes" id="UP000249166">
    <property type="component" value="Unassembled WGS sequence"/>
</dbReference>
<comment type="caution">
    <text evidence="2">The sequence shown here is derived from an EMBL/GenBank/DDBJ whole genome shotgun (WGS) entry which is preliminary data.</text>
</comment>
<accession>A0A328HBZ6</accession>
<dbReference type="EMBL" id="QLNP01000099">
    <property type="protein sequence ID" value="RAM35684.1"/>
    <property type="molecule type" value="Genomic_DNA"/>
</dbReference>
<dbReference type="Gene3D" id="1.20.120.160">
    <property type="entry name" value="HPT domain"/>
    <property type="match status" value="1"/>
</dbReference>
<evidence type="ECO:0000313" key="2">
    <source>
        <dbReference type="EMBL" id="RAM35684.1"/>
    </source>
</evidence>
<evidence type="ECO:0000313" key="3">
    <source>
        <dbReference type="Proteomes" id="UP000249166"/>
    </source>
</evidence>
<sequence length="137" mass="15042">MNRWAQHATDSRRCEVTGTEDVPVLDAGPLQVLATEVGPAFAEAFMDDYLQMLPDRASKILRALAGGDARMAADAVVSLRATSAMAGALRLERCCKELESRIRRGQRLEPDAVRAVLYANIRLLVREAGRQGHLPRT</sequence>